<dbReference type="AlphaFoldDB" id="A0A2T5K2T4"/>
<gene>
    <name evidence="2" type="ORF">C8J28_11238</name>
</gene>
<keyword evidence="3" id="KW-1185">Reference proteome</keyword>
<evidence type="ECO:0000313" key="3">
    <source>
        <dbReference type="Proteomes" id="UP000244060"/>
    </source>
</evidence>
<feature type="compositionally biased region" description="Basic and acidic residues" evidence="1">
    <location>
        <begin position="37"/>
        <end position="46"/>
    </location>
</feature>
<protein>
    <submittedName>
        <fullName evidence="2">Uncharacterized protein</fullName>
    </submittedName>
</protein>
<organism evidence="2 3">
    <name type="scientific">Cereibacter azotoformans</name>
    <dbReference type="NCBI Taxonomy" id="43057"/>
    <lineage>
        <taxon>Bacteria</taxon>
        <taxon>Pseudomonadati</taxon>
        <taxon>Pseudomonadota</taxon>
        <taxon>Alphaproteobacteria</taxon>
        <taxon>Rhodobacterales</taxon>
        <taxon>Paracoccaceae</taxon>
        <taxon>Cereibacter</taxon>
    </lineage>
</organism>
<evidence type="ECO:0000256" key="1">
    <source>
        <dbReference type="SAM" id="MobiDB-lite"/>
    </source>
</evidence>
<proteinExistence type="predicted"/>
<feature type="region of interest" description="Disordered" evidence="1">
    <location>
        <begin position="37"/>
        <end position="67"/>
    </location>
</feature>
<reference evidence="2 3" key="1">
    <citation type="submission" date="2018-04" db="EMBL/GenBank/DDBJ databases">
        <title>Genomic Encyclopedia of Type Strains, Phase III (KMG-III): the genomes of soil and plant-associated and newly described type strains.</title>
        <authorList>
            <person name="Whitman W."/>
        </authorList>
    </citation>
    <scope>NUCLEOTIDE SEQUENCE [LARGE SCALE GENOMIC DNA]</scope>
    <source>
        <strain evidence="2 3">KA25</strain>
    </source>
</reference>
<comment type="caution">
    <text evidence="2">The sequence shown here is derived from an EMBL/GenBank/DDBJ whole genome shotgun (WGS) entry which is preliminary data.</text>
</comment>
<dbReference type="Proteomes" id="UP000244060">
    <property type="component" value="Unassembled WGS sequence"/>
</dbReference>
<dbReference type="EMBL" id="QAOT01000012">
    <property type="protein sequence ID" value="PTR16741.1"/>
    <property type="molecule type" value="Genomic_DNA"/>
</dbReference>
<name>A0A2T5K2T4_9RHOB</name>
<evidence type="ECO:0000313" key="2">
    <source>
        <dbReference type="EMBL" id="PTR16741.1"/>
    </source>
</evidence>
<sequence length="67" mass="7579">MTAALIQLARTRRLRALRYLHREGLETRNVFVADPSPERIRERAPRTAEPSGVASQGKHAKVVSMVR</sequence>
<accession>A0A2T5K2T4</accession>
<dbReference type="RefSeq" id="WP_146172307.1">
    <property type="nucleotide sequence ID" value="NZ_CP089965.1"/>
</dbReference>